<dbReference type="eggNOG" id="COG2940">
    <property type="taxonomic scope" value="Bacteria"/>
</dbReference>
<accession>G9EJM1</accession>
<name>G9EJM1_9GAMM</name>
<evidence type="ECO:0000313" key="5">
    <source>
        <dbReference type="Proteomes" id="UP000002770"/>
    </source>
</evidence>
<dbReference type="STRING" id="658187.LDG_5387"/>
<evidence type="ECO:0000256" key="3">
    <source>
        <dbReference type="PROSITE-ProRule" id="PRU00023"/>
    </source>
</evidence>
<evidence type="ECO:0000256" key="1">
    <source>
        <dbReference type="ARBA" id="ARBA00022737"/>
    </source>
</evidence>
<dbReference type="PANTHER" id="PTHR24198:SF165">
    <property type="entry name" value="ANKYRIN REPEAT-CONTAINING PROTEIN-RELATED"/>
    <property type="match status" value="1"/>
</dbReference>
<gene>
    <name evidence="4" type="ORF">LDG_5387</name>
</gene>
<evidence type="ECO:0000256" key="2">
    <source>
        <dbReference type="ARBA" id="ARBA00023043"/>
    </source>
</evidence>
<protein>
    <submittedName>
        <fullName evidence="4">Uncharacterized protein</fullName>
    </submittedName>
</protein>
<dbReference type="OrthoDB" id="5653514at2"/>
<dbReference type="eggNOG" id="COG0666">
    <property type="taxonomic scope" value="Bacteria"/>
</dbReference>
<dbReference type="InterPro" id="IPR036770">
    <property type="entry name" value="Ankyrin_rpt-contain_sf"/>
</dbReference>
<dbReference type="SMART" id="SM00248">
    <property type="entry name" value="ANK"/>
    <property type="match status" value="3"/>
</dbReference>
<dbReference type="HOGENOM" id="CLU_688479_0_0_6"/>
<feature type="repeat" description="ANK" evidence="3">
    <location>
        <begin position="188"/>
        <end position="220"/>
    </location>
</feature>
<keyword evidence="1" id="KW-0677">Repeat</keyword>
<keyword evidence="2 3" id="KW-0040">ANK repeat</keyword>
<evidence type="ECO:0000313" key="4">
    <source>
        <dbReference type="EMBL" id="EHL32431.1"/>
    </source>
</evidence>
<dbReference type="InParanoid" id="G9EJM1"/>
<dbReference type="PANTHER" id="PTHR24198">
    <property type="entry name" value="ANKYRIN REPEAT AND PROTEIN KINASE DOMAIN-CONTAINING PROTEIN"/>
    <property type="match status" value="1"/>
</dbReference>
<dbReference type="Gene3D" id="1.25.40.20">
    <property type="entry name" value="Ankyrin repeat-containing domain"/>
    <property type="match status" value="1"/>
</dbReference>
<dbReference type="CDD" id="cd08161">
    <property type="entry name" value="SET"/>
    <property type="match status" value="1"/>
</dbReference>
<dbReference type="PROSITE" id="PS50297">
    <property type="entry name" value="ANK_REP_REGION"/>
    <property type="match status" value="1"/>
</dbReference>
<dbReference type="EMBL" id="JH413798">
    <property type="protein sequence ID" value="EHL32431.1"/>
    <property type="molecule type" value="Genomic_DNA"/>
</dbReference>
<organism evidence="4 5">
    <name type="scientific">Legionella drancourtii LLAP12</name>
    <dbReference type="NCBI Taxonomy" id="658187"/>
    <lineage>
        <taxon>Bacteria</taxon>
        <taxon>Pseudomonadati</taxon>
        <taxon>Pseudomonadota</taxon>
        <taxon>Gammaproteobacteria</taxon>
        <taxon>Legionellales</taxon>
        <taxon>Legionellaceae</taxon>
        <taxon>Legionella</taxon>
    </lineage>
</organism>
<dbReference type="PROSITE" id="PS50088">
    <property type="entry name" value="ANK_REPEAT"/>
    <property type="match status" value="1"/>
</dbReference>
<dbReference type="SUPFAM" id="SSF48403">
    <property type="entry name" value="Ankyrin repeat"/>
    <property type="match status" value="1"/>
</dbReference>
<proteinExistence type="predicted"/>
<keyword evidence="5" id="KW-1185">Reference proteome</keyword>
<sequence length="400" mass="46007">MAFFEKRIGKNNVVDVIATRNIQAGEQLLIDYNTHDDRFISEFFFLNPNDSWLSVREVYDAYVKEYQLVKMNIDLPLFKFKKGDLFYVTQLGVEILKNYGGETINNDEDDDVIVQGSNLIIIEDEEDDMDEDDELNYHESLSSVFCLQGSQTAGTDHNKKAVTQKVIDLPFIKLHEDGKTILDFNQTDSFTALMYACYWGQIENVKWLINAGANVNQQQNHSGMNALFFALQGYCEGLVATDRYLKIIRLLVASGVNTASYDRTEQSFLHKAIELLGKDSFQTLINHLKEKTDFDKILDFLDANNMDPILSCFQQKNFEKAEILLNCYPGYFEETFMQENEDTEVENEDIVVFSKIIKTYTLEDKKRLLQLLKQFEADTSTNIIDILGLQEDSSSNLVLK</sequence>
<reference evidence="4 5" key="1">
    <citation type="journal article" date="2011" name="BMC Genomics">
        <title>Insight into cross-talk between intra-amoebal pathogens.</title>
        <authorList>
            <person name="Gimenez G."/>
            <person name="Bertelli C."/>
            <person name="Moliner C."/>
            <person name="Robert C."/>
            <person name="Raoult D."/>
            <person name="Fournier P.E."/>
            <person name="Greub G."/>
        </authorList>
    </citation>
    <scope>NUCLEOTIDE SEQUENCE [LARGE SCALE GENOMIC DNA]</scope>
    <source>
        <strain evidence="4 5">LLAP12</strain>
    </source>
</reference>
<dbReference type="InterPro" id="IPR002110">
    <property type="entry name" value="Ankyrin_rpt"/>
</dbReference>
<dbReference type="Proteomes" id="UP000002770">
    <property type="component" value="Unassembled WGS sequence"/>
</dbReference>
<dbReference type="AlphaFoldDB" id="G9EJM1"/>
<dbReference type="Pfam" id="PF13637">
    <property type="entry name" value="Ank_4"/>
    <property type="match status" value="1"/>
</dbReference>